<dbReference type="EMBL" id="CP144746">
    <property type="protein sequence ID" value="WVZ57445.1"/>
    <property type="molecule type" value="Genomic_DNA"/>
</dbReference>
<evidence type="ECO:0000256" key="1">
    <source>
        <dbReference type="SAM" id="MobiDB-lite"/>
    </source>
</evidence>
<evidence type="ECO:0000313" key="2">
    <source>
        <dbReference type="EMBL" id="WVZ57445.1"/>
    </source>
</evidence>
<name>A0AAQ3WCG9_PASNO</name>
<dbReference type="Proteomes" id="UP001341281">
    <property type="component" value="Chromosome 02"/>
</dbReference>
<feature type="compositionally biased region" description="Basic and acidic residues" evidence="1">
    <location>
        <begin position="108"/>
        <end position="124"/>
    </location>
</feature>
<feature type="region of interest" description="Disordered" evidence="1">
    <location>
        <begin position="96"/>
        <end position="124"/>
    </location>
</feature>
<proteinExistence type="predicted"/>
<protein>
    <submittedName>
        <fullName evidence="2">Uncharacterized protein</fullName>
    </submittedName>
</protein>
<sequence length="124" mass="13094">MSGRHGKPDGWREPCQPAARFATQSALDVRVVVPSHAEPSSLRMLPPSLSPCLASRTPPQSPSSRLSHAAAAAFAVATLRAPYAGMEWQGGETEMEGPELLDADGGLETDRKGTDLRELGKAMG</sequence>
<accession>A0AAQ3WCG9</accession>
<reference evidence="2 3" key="1">
    <citation type="submission" date="2024-02" db="EMBL/GenBank/DDBJ databases">
        <title>High-quality chromosome-scale genome assembly of Pensacola bahiagrass (Paspalum notatum Flugge var. saurae).</title>
        <authorList>
            <person name="Vega J.M."/>
            <person name="Podio M."/>
            <person name="Orjuela J."/>
            <person name="Siena L.A."/>
            <person name="Pessino S.C."/>
            <person name="Combes M.C."/>
            <person name="Mariac C."/>
            <person name="Albertini E."/>
            <person name="Pupilli F."/>
            <person name="Ortiz J.P.A."/>
            <person name="Leblanc O."/>
        </authorList>
    </citation>
    <scope>NUCLEOTIDE SEQUENCE [LARGE SCALE GENOMIC DNA]</scope>
    <source>
        <strain evidence="2">R1</strain>
        <tissue evidence="2">Leaf</tissue>
    </source>
</reference>
<feature type="compositionally biased region" description="Acidic residues" evidence="1">
    <location>
        <begin position="96"/>
        <end position="107"/>
    </location>
</feature>
<organism evidence="2 3">
    <name type="scientific">Paspalum notatum var. saurae</name>
    <dbReference type="NCBI Taxonomy" id="547442"/>
    <lineage>
        <taxon>Eukaryota</taxon>
        <taxon>Viridiplantae</taxon>
        <taxon>Streptophyta</taxon>
        <taxon>Embryophyta</taxon>
        <taxon>Tracheophyta</taxon>
        <taxon>Spermatophyta</taxon>
        <taxon>Magnoliopsida</taxon>
        <taxon>Liliopsida</taxon>
        <taxon>Poales</taxon>
        <taxon>Poaceae</taxon>
        <taxon>PACMAD clade</taxon>
        <taxon>Panicoideae</taxon>
        <taxon>Andropogonodae</taxon>
        <taxon>Paspaleae</taxon>
        <taxon>Paspalinae</taxon>
        <taxon>Paspalum</taxon>
    </lineage>
</organism>
<gene>
    <name evidence="2" type="ORF">U9M48_007828</name>
</gene>
<evidence type="ECO:0000313" key="3">
    <source>
        <dbReference type="Proteomes" id="UP001341281"/>
    </source>
</evidence>
<keyword evidence="3" id="KW-1185">Reference proteome</keyword>
<dbReference type="AlphaFoldDB" id="A0AAQ3WCG9"/>